<protein>
    <submittedName>
        <fullName evidence="1">Uncharacterized protein</fullName>
    </submittedName>
</protein>
<proteinExistence type="predicted"/>
<evidence type="ECO:0000313" key="1">
    <source>
        <dbReference type="EMBL" id="RRT85205.1"/>
    </source>
</evidence>
<reference evidence="1 2" key="1">
    <citation type="journal article" date="2014" name="Agronomy (Basel)">
        <title>A Draft Genome Sequence for Ensete ventricosum, the Drought-Tolerant Tree Against Hunger.</title>
        <authorList>
            <person name="Harrison J."/>
            <person name="Moore K.A."/>
            <person name="Paszkiewicz K."/>
            <person name="Jones T."/>
            <person name="Grant M."/>
            <person name="Ambacheew D."/>
            <person name="Muzemil S."/>
            <person name="Studholme D.J."/>
        </authorList>
    </citation>
    <scope>NUCLEOTIDE SEQUENCE [LARGE SCALE GENOMIC DNA]</scope>
</reference>
<sequence>MWVRRRGDPADGGASVLGDADFLLQVRIRLGKSVEISILGDWTADDWVSVGVGRARRRLLTRAGNARRP</sequence>
<name>A0A427B9P2_ENSVE</name>
<accession>A0A427B9P2</accession>
<gene>
    <name evidence="1" type="ORF">B296_00000998</name>
</gene>
<dbReference type="Proteomes" id="UP000287651">
    <property type="component" value="Unassembled WGS sequence"/>
</dbReference>
<comment type="caution">
    <text evidence="1">The sequence shown here is derived from an EMBL/GenBank/DDBJ whole genome shotgun (WGS) entry which is preliminary data.</text>
</comment>
<dbReference type="AlphaFoldDB" id="A0A427B9P2"/>
<evidence type="ECO:0000313" key="2">
    <source>
        <dbReference type="Proteomes" id="UP000287651"/>
    </source>
</evidence>
<organism evidence="1 2">
    <name type="scientific">Ensete ventricosum</name>
    <name type="common">Abyssinian banana</name>
    <name type="synonym">Musa ensete</name>
    <dbReference type="NCBI Taxonomy" id="4639"/>
    <lineage>
        <taxon>Eukaryota</taxon>
        <taxon>Viridiplantae</taxon>
        <taxon>Streptophyta</taxon>
        <taxon>Embryophyta</taxon>
        <taxon>Tracheophyta</taxon>
        <taxon>Spermatophyta</taxon>
        <taxon>Magnoliopsida</taxon>
        <taxon>Liliopsida</taxon>
        <taxon>Zingiberales</taxon>
        <taxon>Musaceae</taxon>
        <taxon>Ensete</taxon>
    </lineage>
</organism>
<dbReference type="EMBL" id="AMZH03000156">
    <property type="protein sequence ID" value="RRT85205.1"/>
    <property type="molecule type" value="Genomic_DNA"/>
</dbReference>